<dbReference type="AlphaFoldDB" id="A0AAJ1CXE9"/>
<sequence length="235" mass="24430">MSLFGSVADAIGSVFGDKSWTDIIGTGLKVGGSLLGSHAQSQASQAQYQSQLQAADSQLIQSSAQLRAAAAEQQEGVYKQIEYNRLSQEVRENAARATANAAQKAYLIRRQGKETAENALAGYAASGVVSGAGTAAYVPAFIVGRAGEDAFSAFQEGQDSADQYTRQADAYINAGNQARSASDTAAAGIREQADALSQLAATTRNIAGQNYQSAKTSNWASLLGSAGNIASQWFS</sequence>
<reference evidence="1" key="1">
    <citation type="submission" date="2022-06" db="EMBL/GenBank/DDBJ databases">
        <title>Dynamics of rice microbiomes reveals core vertical transmitted seed endophytes.</title>
        <authorList>
            <person name="Liao K."/>
            <person name="Zhang X."/>
        </authorList>
    </citation>
    <scope>NUCLEOTIDE SEQUENCE</scope>
    <source>
        <strain evidence="1">JT1-17</strain>
    </source>
</reference>
<evidence type="ECO:0000313" key="1">
    <source>
        <dbReference type="EMBL" id="MCW0343430.1"/>
    </source>
</evidence>
<dbReference type="Proteomes" id="UP001208888">
    <property type="component" value="Unassembled WGS sequence"/>
</dbReference>
<evidence type="ECO:0000313" key="2">
    <source>
        <dbReference type="Proteomes" id="UP001208888"/>
    </source>
</evidence>
<dbReference type="RefSeq" id="WP_264271970.1">
    <property type="nucleotide sequence ID" value="NZ_JANFVX010000004.1"/>
</dbReference>
<name>A0AAJ1CXE9_PANAN</name>
<comment type="caution">
    <text evidence="1">The sequence shown here is derived from an EMBL/GenBank/DDBJ whole genome shotgun (WGS) entry which is preliminary data.</text>
</comment>
<dbReference type="EMBL" id="JANFVX010000004">
    <property type="protein sequence ID" value="MCW0343430.1"/>
    <property type="molecule type" value="Genomic_DNA"/>
</dbReference>
<organism evidence="1 2">
    <name type="scientific">Pantoea ananas</name>
    <name type="common">Erwinia uredovora</name>
    <dbReference type="NCBI Taxonomy" id="553"/>
    <lineage>
        <taxon>Bacteria</taxon>
        <taxon>Pseudomonadati</taxon>
        <taxon>Pseudomonadota</taxon>
        <taxon>Gammaproteobacteria</taxon>
        <taxon>Enterobacterales</taxon>
        <taxon>Erwiniaceae</taxon>
        <taxon>Pantoea</taxon>
    </lineage>
</organism>
<proteinExistence type="predicted"/>
<accession>A0AAJ1CXE9</accession>
<protein>
    <submittedName>
        <fullName evidence="1">Uncharacterized protein</fullName>
    </submittedName>
</protein>
<gene>
    <name evidence="1" type="ORF">NB703_001523</name>
</gene>